<evidence type="ECO:0000313" key="2">
    <source>
        <dbReference type="EMBL" id="RVW61369.1"/>
    </source>
</evidence>
<sequence>MRIGEESLPPRFGISDLPPDFGDVMLDTCDDAIPYFVMDRKEDVGKTYRRARGGKRTPKEARAGPRMGKTGKKGGWSALGESGGGSASPESGSRALTRRRVRCSRRPEKRAVDGAWMVFWLRWFGKNWRSSPGAPCGVEKTVAGKVAGGTDDRNERWPEREMVGLRDGQRDLAGMNDGLNKRHAWKLYQKRLCSCYLLLRGGGEGVAWKLLSGGMFTVNLHSGAMVGGVRPFPGKECGSGVGLVLCPFRVECAMLGFYKVSFGHGIAFLLKGERCGRIFWQGVKNLESSDKGCEKYSQNWATLFPPLRLTFQSGGKTVQGHVLAPNCLERILAAGLDQKVKFEEMLKQCTHHVASCVPIKERRGREGKAEKREWRWGNFDRSLVLMSVCMHCLDGSYQKSLRNGSFVWHLKYRQMRRKEQDRLARMDVDYQRRKEIAEFNMRQEERMKAAEERTAKKRLKRQKKKQKKKEKKIKLNAGGEEQQKEESSDDDGDSSENGEDIVK</sequence>
<dbReference type="PANTHER" id="PTHR13507:SF0">
    <property type="entry name" value="PRKR-INTERACTING PROTEIN 1"/>
    <property type="match status" value="1"/>
</dbReference>
<feature type="compositionally biased region" description="Acidic residues" evidence="1">
    <location>
        <begin position="487"/>
        <end position="503"/>
    </location>
</feature>
<feature type="region of interest" description="Disordered" evidence="1">
    <location>
        <begin position="50"/>
        <end position="96"/>
    </location>
</feature>
<dbReference type="EMBL" id="QGNW01000841">
    <property type="protein sequence ID" value="RVW61369.1"/>
    <property type="molecule type" value="Genomic_DNA"/>
</dbReference>
<feature type="compositionally biased region" description="Basic and acidic residues" evidence="1">
    <location>
        <begin position="444"/>
        <end position="454"/>
    </location>
</feature>
<evidence type="ECO:0000313" key="3">
    <source>
        <dbReference type="Proteomes" id="UP000288805"/>
    </source>
</evidence>
<dbReference type="PANTHER" id="PTHR13507">
    <property type="entry name" value="PRKR-INTERACTING PROTEIN 1"/>
    <property type="match status" value="1"/>
</dbReference>
<proteinExistence type="predicted"/>
<feature type="compositionally biased region" description="Basic residues" evidence="1">
    <location>
        <begin position="455"/>
        <end position="474"/>
    </location>
</feature>
<reference evidence="2 3" key="1">
    <citation type="journal article" date="2018" name="PLoS Genet.">
        <title>Population sequencing reveals clonal diversity and ancestral inbreeding in the grapevine cultivar Chardonnay.</title>
        <authorList>
            <person name="Roach M.J."/>
            <person name="Johnson D.L."/>
            <person name="Bohlmann J."/>
            <person name="van Vuuren H.J."/>
            <person name="Jones S.J."/>
            <person name="Pretorius I.S."/>
            <person name="Schmidt S.A."/>
            <person name="Borneman A.R."/>
        </authorList>
    </citation>
    <scope>NUCLEOTIDE SEQUENCE [LARGE SCALE GENOMIC DNA]</scope>
    <source>
        <strain evidence="3">cv. Chardonnay</strain>
        <tissue evidence="2">Leaf</tissue>
    </source>
</reference>
<accession>A0A438FN42</accession>
<evidence type="ECO:0000256" key="1">
    <source>
        <dbReference type="SAM" id="MobiDB-lite"/>
    </source>
</evidence>
<dbReference type="Proteomes" id="UP000288805">
    <property type="component" value="Unassembled WGS sequence"/>
</dbReference>
<protein>
    <submittedName>
        <fullName evidence="2">Uncharacterized protein</fullName>
    </submittedName>
</protein>
<feature type="region of interest" description="Disordered" evidence="1">
    <location>
        <begin position="444"/>
        <end position="503"/>
    </location>
</feature>
<gene>
    <name evidence="2" type="ORF">CK203_032077</name>
</gene>
<dbReference type="GO" id="GO:0003725">
    <property type="term" value="F:double-stranded RNA binding"/>
    <property type="evidence" value="ECO:0007669"/>
    <property type="project" value="InterPro"/>
</dbReference>
<dbReference type="AlphaFoldDB" id="A0A438FN42"/>
<name>A0A438FN42_VITVI</name>
<dbReference type="InterPro" id="IPR009548">
    <property type="entry name" value="Prkrip1"/>
</dbReference>
<organism evidence="2 3">
    <name type="scientific">Vitis vinifera</name>
    <name type="common">Grape</name>
    <dbReference type="NCBI Taxonomy" id="29760"/>
    <lineage>
        <taxon>Eukaryota</taxon>
        <taxon>Viridiplantae</taxon>
        <taxon>Streptophyta</taxon>
        <taxon>Embryophyta</taxon>
        <taxon>Tracheophyta</taxon>
        <taxon>Spermatophyta</taxon>
        <taxon>Magnoliopsida</taxon>
        <taxon>eudicotyledons</taxon>
        <taxon>Gunneridae</taxon>
        <taxon>Pentapetalae</taxon>
        <taxon>rosids</taxon>
        <taxon>Vitales</taxon>
        <taxon>Vitaceae</taxon>
        <taxon>Viteae</taxon>
        <taxon>Vitis</taxon>
    </lineage>
</organism>
<dbReference type="Pfam" id="PF06658">
    <property type="entry name" value="DUF1168"/>
    <property type="match status" value="1"/>
</dbReference>
<comment type="caution">
    <text evidence="2">The sequence shown here is derived from an EMBL/GenBank/DDBJ whole genome shotgun (WGS) entry which is preliminary data.</text>
</comment>